<feature type="region of interest" description="Disordered" evidence="1">
    <location>
        <begin position="444"/>
        <end position="492"/>
    </location>
</feature>
<reference evidence="3" key="1">
    <citation type="journal article" date="2019" name="Int. J. Syst. Evol. Microbiol.">
        <title>The Global Catalogue of Microorganisms (GCM) 10K type strain sequencing project: providing services to taxonomists for standard genome sequencing and annotation.</title>
        <authorList>
            <consortium name="The Broad Institute Genomics Platform"/>
            <consortium name="The Broad Institute Genome Sequencing Center for Infectious Disease"/>
            <person name="Wu L."/>
            <person name="Ma J."/>
        </authorList>
    </citation>
    <scope>NUCLEOTIDE SEQUENCE [LARGE SCALE GENOMIC DNA]</scope>
    <source>
        <strain evidence="3">CCUG 54522</strain>
    </source>
</reference>
<dbReference type="EMBL" id="JBHSRJ010000005">
    <property type="protein sequence ID" value="MFC6044428.1"/>
    <property type="molecule type" value="Genomic_DNA"/>
</dbReference>
<comment type="caution">
    <text evidence="2">The sequence shown here is derived from an EMBL/GenBank/DDBJ whole genome shotgun (WGS) entry which is preliminary data.</text>
</comment>
<accession>A0ABW1LL61</accession>
<dbReference type="NCBIfam" id="NF040603">
    <property type="entry name" value="choice_anch_P"/>
    <property type="match status" value="1"/>
</dbReference>
<dbReference type="Proteomes" id="UP001596135">
    <property type="component" value="Unassembled WGS sequence"/>
</dbReference>
<evidence type="ECO:0000256" key="1">
    <source>
        <dbReference type="SAM" id="MobiDB-lite"/>
    </source>
</evidence>
<keyword evidence="3" id="KW-1185">Reference proteome</keyword>
<dbReference type="RefSeq" id="WP_379155854.1">
    <property type="nucleotide sequence ID" value="NZ_JBHSRJ010000005.1"/>
</dbReference>
<evidence type="ECO:0000313" key="2">
    <source>
        <dbReference type="EMBL" id="MFC6044428.1"/>
    </source>
</evidence>
<protein>
    <submittedName>
        <fullName evidence="2">Choice-of-anchor P family protein</fullName>
    </submittedName>
</protein>
<proteinExistence type="predicted"/>
<feature type="compositionally biased region" description="Low complexity" evidence="1">
    <location>
        <begin position="472"/>
        <end position="492"/>
    </location>
</feature>
<gene>
    <name evidence="2" type="ORF">ACFPYL_15160</name>
</gene>
<sequence>MSRSRILVPLAAAAVVGAMLPISPGLMSSSVAADKPAFSGYSADAWAAPVKIELYEPTIPIPADPQLEVELAYSTVESDSGSSQARASWLWPGDPVGEGAKTFVTQLGLPEQLGEAGYPVQVNAAQPSGESAQADEPFPGTVMRTSATDHKTLAQVGYSPDSTVGDGSTDDGEGQGGGEGTPGVPALPGLPALPGVPAAVGPDALQQFGQAITGAVTGAVTGALTGQPAQANAAEDSPATPGLPPELAALVDVDGYTSSSQTVSTDGKVVSTARSALGDVSLLGGLIELDGLVVTSTSSSDGKTGAPAGKARLGGITIAGQEFSFGPDGFVAAGQSGAIPGLPDQAAKALDQLGIRLVLPKPELVRQQDKATSDLAGLRVEIETGVLKRQLDALPLGDLVDAVPDEAGQLKSLLQAAVGLSPKIVLDLGNAGTSVDTVQALEFPTTDIPDNDPSGGGAPAGGSGGGAGTGASTGSVPAASGPAAGSDAPSAATDDLDDAALAGSGLPPLYSIPGAILVGGLALGALGGTWLRRAGVLALGGAGSCSHGLDRGLPDLRKAR</sequence>
<name>A0ABW1LL61_9ACTN</name>
<organism evidence="2 3">
    <name type="scientific">Nocardioides hankookensis</name>
    <dbReference type="NCBI Taxonomy" id="443157"/>
    <lineage>
        <taxon>Bacteria</taxon>
        <taxon>Bacillati</taxon>
        <taxon>Actinomycetota</taxon>
        <taxon>Actinomycetes</taxon>
        <taxon>Propionibacteriales</taxon>
        <taxon>Nocardioidaceae</taxon>
        <taxon>Nocardioides</taxon>
    </lineage>
</organism>
<feature type="region of interest" description="Disordered" evidence="1">
    <location>
        <begin position="154"/>
        <end position="190"/>
    </location>
</feature>
<feature type="compositionally biased region" description="Gly residues" evidence="1">
    <location>
        <begin position="454"/>
        <end position="471"/>
    </location>
</feature>
<evidence type="ECO:0000313" key="3">
    <source>
        <dbReference type="Proteomes" id="UP001596135"/>
    </source>
</evidence>